<evidence type="ECO:0000256" key="7">
    <source>
        <dbReference type="ARBA" id="ARBA00022605"/>
    </source>
</evidence>
<dbReference type="InterPro" id="IPR019818">
    <property type="entry name" value="IsoCit/isopropylmalate_DH_CS"/>
</dbReference>
<keyword evidence="7" id="KW-0028">Amino-acid biosynthesis</keyword>
<name>A0A2U3K924_9BACT</name>
<dbReference type="GO" id="GO:0009098">
    <property type="term" value="P:L-leucine biosynthetic process"/>
    <property type="evidence" value="ECO:0007669"/>
    <property type="project" value="UniProtKB-KW"/>
</dbReference>
<dbReference type="PROSITE" id="PS00470">
    <property type="entry name" value="IDH_IMDH"/>
    <property type="match status" value="1"/>
</dbReference>
<comment type="cofactor">
    <cofactor evidence="1">
        <name>Mn(2+)</name>
        <dbReference type="ChEBI" id="CHEBI:29035"/>
    </cofactor>
</comment>
<evidence type="ECO:0000256" key="10">
    <source>
        <dbReference type="ARBA" id="ARBA00023002"/>
    </source>
</evidence>
<dbReference type="GO" id="GO:0000287">
    <property type="term" value="F:magnesium ion binding"/>
    <property type="evidence" value="ECO:0007669"/>
    <property type="project" value="InterPro"/>
</dbReference>
<comment type="similarity">
    <text evidence="3">Belongs to the isocitrate and isopropylmalate dehydrogenases family. LeuB type 1 subfamily.</text>
</comment>
<dbReference type="Proteomes" id="UP000238701">
    <property type="component" value="Unassembled WGS sequence"/>
</dbReference>
<evidence type="ECO:0000256" key="13">
    <source>
        <dbReference type="ARBA" id="ARBA00023304"/>
    </source>
</evidence>
<dbReference type="Gene3D" id="3.40.718.10">
    <property type="entry name" value="Isopropylmalate Dehydrogenase"/>
    <property type="match status" value="1"/>
</dbReference>
<dbReference type="PANTHER" id="PTHR43275">
    <property type="entry name" value="D-MALATE DEHYDROGENASE [DECARBOXYLATING]"/>
    <property type="match status" value="1"/>
</dbReference>
<dbReference type="GO" id="GO:0051287">
    <property type="term" value="F:NAD binding"/>
    <property type="evidence" value="ECO:0007669"/>
    <property type="project" value="InterPro"/>
</dbReference>
<evidence type="ECO:0000256" key="5">
    <source>
        <dbReference type="ARBA" id="ARBA00013101"/>
    </source>
</evidence>
<dbReference type="GO" id="GO:0003862">
    <property type="term" value="F:3-isopropylmalate dehydrogenase activity"/>
    <property type="evidence" value="ECO:0007669"/>
    <property type="project" value="UniProtKB-EC"/>
</dbReference>
<keyword evidence="12" id="KW-0464">Manganese</keyword>
<evidence type="ECO:0000256" key="6">
    <source>
        <dbReference type="ARBA" id="ARBA00022430"/>
    </source>
</evidence>
<evidence type="ECO:0000256" key="1">
    <source>
        <dbReference type="ARBA" id="ARBA00001936"/>
    </source>
</evidence>
<dbReference type="EMBL" id="OMOD01000057">
    <property type="protein sequence ID" value="SPF36172.1"/>
    <property type="molecule type" value="Genomic_DNA"/>
</dbReference>
<keyword evidence="13" id="KW-0100">Branched-chain amino acid biosynthesis</keyword>
<evidence type="ECO:0000256" key="9">
    <source>
        <dbReference type="ARBA" id="ARBA00022842"/>
    </source>
</evidence>
<sequence>MSSLKKDSKIGTRKRIAVIAGDGIGQEVIPQAVKVIKASGADVEFADFDWGADRYLRDGTTVPPDGFARLSRDFDAILVGAFGDPRVKTNIHAKEILLGMRFKMDLYANVRPVRLLDAALCPLKGVEPKDVDFIVIRENTEGVYTDAGGVFKQGTPDEIATQEDINTRKGVERIILYAFEFCRSHAKIDGSPRGKVLMCDKSNAMTHAGSLWQRVFKEVAAEYPQITPQHMYVDALCLQMVRDPRQFDVIVTNNMFGDIITDLAAGLQGGLGMAASGNIHPGKTSMFEPVHGSAPPIAGKNVANPFGAILTAAMMLGHLGFTKETSKIDAAVLEALRQKKTTEDIGGSLGTREAGDWVAEQVSATLSS</sequence>
<evidence type="ECO:0000256" key="2">
    <source>
        <dbReference type="ARBA" id="ARBA00001946"/>
    </source>
</evidence>
<dbReference type="FunFam" id="3.40.718.10:FF:000006">
    <property type="entry name" value="3-isopropylmalate dehydrogenase"/>
    <property type="match status" value="1"/>
</dbReference>
<accession>A0A2U3K924</accession>
<proteinExistence type="inferred from homology"/>
<evidence type="ECO:0000256" key="11">
    <source>
        <dbReference type="ARBA" id="ARBA00023027"/>
    </source>
</evidence>
<keyword evidence="8" id="KW-0479">Metal-binding</keyword>
<dbReference type="EC" id="1.1.1.85" evidence="5"/>
<evidence type="ECO:0000256" key="14">
    <source>
        <dbReference type="ARBA" id="ARBA00033138"/>
    </source>
</evidence>
<reference evidence="17" key="1">
    <citation type="submission" date="2018-02" db="EMBL/GenBank/DDBJ databases">
        <authorList>
            <person name="Hausmann B."/>
        </authorList>
    </citation>
    <scope>NUCLEOTIDE SEQUENCE [LARGE SCALE GENOMIC DNA]</scope>
    <source>
        <strain evidence="17">Peat soil MAG SbA1</strain>
    </source>
</reference>
<evidence type="ECO:0000256" key="4">
    <source>
        <dbReference type="ARBA" id="ARBA00011738"/>
    </source>
</evidence>
<dbReference type="NCBIfam" id="NF002898">
    <property type="entry name" value="PRK03437.1"/>
    <property type="match status" value="1"/>
</dbReference>
<organism evidence="16 17">
    <name type="scientific">Candidatus Sulfotelmatobacter kueseliae</name>
    <dbReference type="NCBI Taxonomy" id="2042962"/>
    <lineage>
        <taxon>Bacteria</taxon>
        <taxon>Pseudomonadati</taxon>
        <taxon>Acidobacteriota</taxon>
        <taxon>Terriglobia</taxon>
        <taxon>Terriglobales</taxon>
        <taxon>Candidatus Korobacteraceae</taxon>
        <taxon>Candidatus Sulfotelmatobacter</taxon>
    </lineage>
</organism>
<dbReference type="PANTHER" id="PTHR43275:SF1">
    <property type="entry name" value="D-MALATE DEHYDROGENASE [DECARBOXYLATING]"/>
    <property type="match status" value="1"/>
</dbReference>
<keyword evidence="10 16" id="KW-0560">Oxidoreductase</keyword>
<dbReference type="SUPFAM" id="SSF53659">
    <property type="entry name" value="Isocitrate/Isopropylmalate dehydrogenase-like"/>
    <property type="match status" value="1"/>
</dbReference>
<evidence type="ECO:0000313" key="17">
    <source>
        <dbReference type="Proteomes" id="UP000238701"/>
    </source>
</evidence>
<dbReference type="SMART" id="SM01329">
    <property type="entry name" value="Iso_dh"/>
    <property type="match status" value="1"/>
</dbReference>
<evidence type="ECO:0000256" key="12">
    <source>
        <dbReference type="ARBA" id="ARBA00023211"/>
    </source>
</evidence>
<evidence type="ECO:0000259" key="15">
    <source>
        <dbReference type="SMART" id="SM01329"/>
    </source>
</evidence>
<keyword evidence="6" id="KW-0432">Leucine biosynthesis</keyword>
<protein>
    <recommendedName>
        <fullName evidence="5">3-isopropylmalate dehydrogenase</fullName>
        <ecNumber evidence="5">1.1.1.85</ecNumber>
    </recommendedName>
    <alternativeName>
        <fullName evidence="14">3-IPM-DH</fullName>
    </alternativeName>
</protein>
<evidence type="ECO:0000256" key="3">
    <source>
        <dbReference type="ARBA" id="ARBA00008319"/>
    </source>
</evidence>
<dbReference type="InterPro" id="IPR050501">
    <property type="entry name" value="ICDH/IPMDH"/>
</dbReference>
<gene>
    <name evidence="16" type="primary">leuB</name>
    <name evidence="16" type="ORF">SBA1_150026</name>
</gene>
<dbReference type="AlphaFoldDB" id="A0A2U3K924"/>
<comment type="subunit">
    <text evidence="4">Homodimer.</text>
</comment>
<keyword evidence="9" id="KW-0460">Magnesium</keyword>
<evidence type="ECO:0000313" key="16">
    <source>
        <dbReference type="EMBL" id="SPF36172.1"/>
    </source>
</evidence>
<dbReference type="Pfam" id="PF00180">
    <property type="entry name" value="Iso_dh"/>
    <property type="match status" value="1"/>
</dbReference>
<dbReference type="InterPro" id="IPR024084">
    <property type="entry name" value="IsoPropMal-DH-like_dom"/>
</dbReference>
<feature type="domain" description="Isopropylmalate dehydrogenase-like" evidence="15">
    <location>
        <begin position="15"/>
        <end position="358"/>
    </location>
</feature>
<evidence type="ECO:0000256" key="8">
    <source>
        <dbReference type="ARBA" id="ARBA00022723"/>
    </source>
</evidence>
<keyword evidence="11" id="KW-0520">NAD</keyword>
<comment type="cofactor">
    <cofactor evidence="2">
        <name>Mg(2+)</name>
        <dbReference type="ChEBI" id="CHEBI:18420"/>
    </cofactor>
</comment>